<protein>
    <submittedName>
        <fullName evidence="3">Glycosyltransferase, GT2 family</fullName>
    </submittedName>
</protein>
<organism evidence="3 4">
    <name type="scientific">Halomonas cupida</name>
    <dbReference type="NCBI Taxonomy" id="44933"/>
    <lineage>
        <taxon>Bacteria</taxon>
        <taxon>Pseudomonadati</taxon>
        <taxon>Pseudomonadota</taxon>
        <taxon>Gammaproteobacteria</taxon>
        <taxon>Oceanospirillales</taxon>
        <taxon>Halomonadaceae</taxon>
        <taxon>Halomonas</taxon>
    </lineage>
</organism>
<evidence type="ECO:0000313" key="2">
    <source>
        <dbReference type="EMBL" id="GEN24202.1"/>
    </source>
</evidence>
<dbReference type="Proteomes" id="UP000321726">
    <property type="component" value="Unassembled WGS sequence"/>
</dbReference>
<dbReference type="Proteomes" id="UP000184123">
    <property type="component" value="Unassembled WGS sequence"/>
</dbReference>
<dbReference type="PANTHER" id="PTHR43179:SF7">
    <property type="entry name" value="RHAMNOSYLTRANSFERASE WBBL"/>
    <property type="match status" value="1"/>
</dbReference>
<dbReference type="EMBL" id="BJXU01000079">
    <property type="protein sequence ID" value="GEN24202.1"/>
    <property type="molecule type" value="Genomic_DNA"/>
</dbReference>
<keyword evidence="5" id="KW-1185">Reference proteome</keyword>
<dbReference type="InterPro" id="IPR001173">
    <property type="entry name" value="Glyco_trans_2-like"/>
</dbReference>
<proteinExistence type="predicted"/>
<dbReference type="Gene3D" id="3.90.550.10">
    <property type="entry name" value="Spore Coat Polysaccharide Biosynthesis Protein SpsA, Chain A"/>
    <property type="match status" value="2"/>
</dbReference>
<evidence type="ECO:0000259" key="1">
    <source>
        <dbReference type="Pfam" id="PF00535"/>
    </source>
</evidence>
<dbReference type="SUPFAM" id="SSF53448">
    <property type="entry name" value="Nucleotide-diphospho-sugar transferases"/>
    <property type="match status" value="2"/>
</dbReference>
<dbReference type="AlphaFoldDB" id="A0A1M7IVE0"/>
<reference evidence="3 4" key="1">
    <citation type="submission" date="2016-11" db="EMBL/GenBank/DDBJ databases">
        <authorList>
            <person name="Jaros S."/>
            <person name="Januszkiewicz K."/>
            <person name="Wedrychowicz H."/>
        </authorList>
    </citation>
    <scope>NUCLEOTIDE SEQUENCE [LARGE SCALE GENOMIC DNA]</scope>
    <source>
        <strain evidence="3 4">DSM 4740</strain>
    </source>
</reference>
<dbReference type="STRING" id="44933.SAMN05660971_02995"/>
<feature type="domain" description="Glycosyltransferase 2-like" evidence="1">
    <location>
        <begin position="236"/>
        <end position="355"/>
    </location>
</feature>
<keyword evidence="3" id="KW-0808">Transferase</keyword>
<accession>A0A1M7IVE0</accession>
<dbReference type="EMBL" id="FRCA01000008">
    <property type="protein sequence ID" value="SHM44648.1"/>
    <property type="molecule type" value="Genomic_DNA"/>
</dbReference>
<dbReference type="GO" id="GO:0016740">
    <property type="term" value="F:transferase activity"/>
    <property type="evidence" value="ECO:0007669"/>
    <property type="project" value="UniProtKB-KW"/>
</dbReference>
<dbReference type="InterPro" id="IPR029044">
    <property type="entry name" value="Nucleotide-diphossugar_trans"/>
</dbReference>
<dbReference type="CDD" id="cd04184">
    <property type="entry name" value="GT2_RfbC_Mx_like"/>
    <property type="match status" value="1"/>
</dbReference>
<dbReference type="PANTHER" id="PTHR43179">
    <property type="entry name" value="RHAMNOSYLTRANSFERASE WBBL"/>
    <property type="match status" value="1"/>
</dbReference>
<reference evidence="2 5" key="2">
    <citation type="submission" date="2019-07" db="EMBL/GenBank/DDBJ databases">
        <title>Whole genome shotgun sequence of Halomonas cupida NBRC 102219.</title>
        <authorList>
            <person name="Hosoyama A."/>
            <person name="Uohara A."/>
            <person name="Ohji S."/>
            <person name="Ichikawa N."/>
        </authorList>
    </citation>
    <scope>NUCLEOTIDE SEQUENCE [LARGE SCALE GENOMIC DNA]</scope>
    <source>
        <strain evidence="2 5">NBRC 102219</strain>
    </source>
</reference>
<dbReference type="RefSeq" id="WP_073436021.1">
    <property type="nucleotide sequence ID" value="NZ_BJXU01000079.1"/>
</dbReference>
<gene>
    <name evidence="2" type="ORF">HCU01_21510</name>
    <name evidence="3" type="ORF">SAMN05660971_02995</name>
</gene>
<dbReference type="Pfam" id="PF00535">
    <property type="entry name" value="Glycos_transf_2"/>
    <property type="match status" value="2"/>
</dbReference>
<evidence type="ECO:0000313" key="5">
    <source>
        <dbReference type="Proteomes" id="UP000321726"/>
    </source>
</evidence>
<name>A0A1M7IVE0_9GAMM</name>
<evidence type="ECO:0000313" key="3">
    <source>
        <dbReference type="EMBL" id="SHM44648.1"/>
    </source>
</evidence>
<evidence type="ECO:0000313" key="4">
    <source>
        <dbReference type="Proteomes" id="UP000184123"/>
    </source>
</evidence>
<sequence length="765" mass="87612">MSYAKGLDGASSWLRQLLELTPLTVHPLCRLKPQHDLKPSLDQSWDWRATDNDPQFMLTRGLPLPGWQMLEVAMDHDQPQVSVRLYLDTGNGFSEEESVFLPLKSGRITKRLFHVKKPLKAIRFDPMEDAGYFTLLHLRFAWLSPWFAHDRLSSRLANMHYQWREKGKSQVLPELKRIAHEQGRHWRELALEQYDATFERYAPRLNYRQWLKNRDQLSREDAQQLLARLSEQPLISVLVPVYNPSPDWLRECLDSVREQFYPHWQLCIADDASSDSGVKAVLEEYDNSDSRIEVVYRSDNGHICAASNSALALVNGEFVVLLDHDDCLSPDALLRVAEVLNHAPDAGLLYSDEDKLGEDGERFDPHFKPQWNPDLLLAQNYISHLGVYRTTLVHEAGGFREGYEGSQDHDLVLRVSARLEDHQIVHIPHVLYHWRAIAGSTAQNSAEKNYTSQAGMKAVRDFLEHHAPEATVDHGHYPNTYRVHWPLPKPLPMVSLLVPTRDRVEILQPCVDAILERTDYPNFELLILDNGSVCRETLDYMSQVEQRDPRVRVLHWNHPFNYSAINNFGASQARGEMLALVNNDIEPIHSDWLCEMVSQAARPEIGCVGAKLYYPNDTVQHGGVILGIGGVAGHAHKYFTRNAFGYFTRLHLAHNLSAVTAACLVVRKAIFDEVGGLDAQHLTVAFNDVDFCLRVREAGYRNLWTPYAELYHHESVSRGADDSSHKRARAQKEVEYMRRVWGEKLDSDPAYNPNLTLVHEDFSLR</sequence>
<dbReference type="CDD" id="cd04186">
    <property type="entry name" value="GT_2_like_c"/>
    <property type="match status" value="1"/>
</dbReference>
<feature type="domain" description="Glycosyltransferase 2-like" evidence="1">
    <location>
        <begin position="495"/>
        <end position="674"/>
    </location>
</feature>
<dbReference type="OrthoDB" id="9801954at2"/>